<sequence length="188" mass="21484">MCVFFSFTYKKIGWHTIPPLSPNFGGLWEAGVKSVKFHLKRVIGNTNLTFEELSTLLSQIEAALNSRPLIKLNDNDTDSLNVLTPSHFLIEDVITSPPEIVEEAKLSLKGRWDIVQKMKLNFWKRWYMDYLSSLQSRNKWKNCNSNIKIGDVVIIKEDNIPPSVWPLGKVVYTHPGKDGVVRVVTLKT</sequence>
<evidence type="ECO:0000313" key="2">
    <source>
        <dbReference type="EMBL" id="GBM03081.1"/>
    </source>
</evidence>
<dbReference type="GO" id="GO:0003676">
    <property type="term" value="F:nucleic acid binding"/>
    <property type="evidence" value="ECO:0007669"/>
    <property type="project" value="InterPro"/>
</dbReference>
<protein>
    <recommendedName>
        <fullName evidence="1">DUF5641 domain-containing protein</fullName>
    </recommendedName>
</protein>
<dbReference type="Gene3D" id="3.30.420.10">
    <property type="entry name" value="Ribonuclease H-like superfamily/Ribonuclease H"/>
    <property type="match status" value="1"/>
</dbReference>
<dbReference type="AlphaFoldDB" id="A0A4Y2CF87"/>
<dbReference type="PANTHER" id="PTHR47331">
    <property type="entry name" value="PHD-TYPE DOMAIN-CONTAINING PROTEIN"/>
    <property type="match status" value="1"/>
</dbReference>
<dbReference type="InterPro" id="IPR040676">
    <property type="entry name" value="DUF5641"/>
</dbReference>
<accession>A0A4Y2CF87</accession>
<reference evidence="2 3" key="1">
    <citation type="journal article" date="2019" name="Sci. Rep.">
        <title>Orb-weaving spider Araneus ventricosus genome elucidates the spidroin gene catalogue.</title>
        <authorList>
            <person name="Kono N."/>
            <person name="Nakamura H."/>
            <person name="Ohtoshi R."/>
            <person name="Moran D.A.P."/>
            <person name="Shinohara A."/>
            <person name="Yoshida Y."/>
            <person name="Fujiwara M."/>
            <person name="Mori M."/>
            <person name="Tomita M."/>
            <person name="Arakawa K."/>
        </authorList>
    </citation>
    <scope>NUCLEOTIDE SEQUENCE [LARGE SCALE GENOMIC DNA]</scope>
</reference>
<feature type="domain" description="DUF5641" evidence="1">
    <location>
        <begin position="111"/>
        <end position="188"/>
    </location>
</feature>
<dbReference type="OrthoDB" id="7763962at2759"/>
<evidence type="ECO:0000259" key="1">
    <source>
        <dbReference type="Pfam" id="PF18701"/>
    </source>
</evidence>
<dbReference type="InterPro" id="IPR036397">
    <property type="entry name" value="RNaseH_sf"/>
</dbReference>
<name>A0A4Y2CF87_ARAVE</name>
<comment type="caution">
    <text evidence="2">The sequence shown here is derived from an EMBL/GenBank/DDBJ whole genome shotgun (WGS) entry which is preliminary data.</text>
</comment>
<keyword evidence="3" id="KW-1185">Reference proteome</keyword>
<dbReference type="Proteomes" id="UP000499080">
    <property type="component" value="Unassembled WGS sequence"/>
</dbReference>
<organism evidence="2 3">
    <name type="scientific">Araneus ventricosus</name>
    <name type="common">Orbweaver spider</name>
    <name type="synonym">Epeira ventricosa</name>
    <dbReference type="NCBI Taxonomy" id="182803"/>
    <lineage>
        <taxon>Eukaryota</taxon>
        <taxon>Metazoa</taxon>
        <taxon>Ecdysozoa</taxon>
        <taxon>Arthropoda</taxon>
        <taxon>Chelicerata</taxon>
        <taxon>Arachnida</taxon>
        <taxon>Araneae</taxon>
        <taxon>Araneomorphae</taxon>
        <taxon>Entelegynae</taxon>
        <taxon>Araneoidea</taxon>
        <taxon>Araneidae</taxon>
        <taxon>Araneus</taxon>
    </lineage>
</organism>
<dbReference type="EMBL" id="BGPR01000186">
    <property type="protein sequence ID" value="GBM03081.1"/>
    <property type="molecule type" value="Genomic_DNA"/>
</dbReference>
<gene>
    <name evidence="2" type="ORF">AVEN_14581_1</name>
</gene>
<dbReference type="Pfam" id="PF18701">
    <property type="entry name" value="DUF5641"/>
    <property type="match status" value="1"/>
</dbReference>
<dbReference type="PANTHER" id="PTHR47331:SF1">
    <property type="entry name" value="GAG-LIKE PROTEIN"/>
    <property type="match status" value="1"/>
</dbReference>
<proteinExistence type="predicted"/>
<evidence type="ECO:0000313" key="3">
    <source>
        <dbReference type="Proteomes" id="UP000499080"/>
    </source>
</evidence>